<keyword evidence="7" id="KW-0346">Stress response</keyword>
<dbReference type="GO" id="GO:0003727">
    <property type="term" value="F:single-stranded RNA binding"/>
    <property type="evidence" value="ECO:0007669"/>
    <property type="project" value="InterPro"/>
</dbReference>
<evidence type="ECO:0000256" key="5">
    <source>
        <dbReference type="SAM" id="MobiDB-lite"/>
    </source>
</evidence>
<comment type="similarity">
    <text evidence="1">Belongs to the HSP15 family.</text>
</comment>
<sequence length="132" mass="15466">MKRETDKEKVRIDKWLWAARFFKTRSLAAKAVSGGHVHLNGQRVKPARTVAVGDRLVIRRGELEFTVDILGLSGRRGPASVARTLYEETPESLERREQEREERRLIRAPAARPAKRPDKRERRRIRQFLRKD</sequence>
<dbReference type="Gene3D" id="3.10.290.10">
    <property type="entry name" value="RNA-binding S4 domain"/>
    <property type="match status" value="1"/>
</dbReference>
<dbReference type="GO" id="GO:0043023">
    <property type="term" value="F:ribosomal large subunit binding"/>
    <property type="evidence" value="ECO:0007669"/>
    <property type="project" value="InterPro"/>
</dbReference>
<dbReference type="GO" id="GO:0003677">
    <property type="term" value="F:DNA binding"/>
    <property type="evidence" value="ECO:0007669"/>
    <property type="project" value="UniProtKB-KW"/>
</dbReference>
<feature type="domain" description="RNA-binding S4" evidence="6">
    <location>
        <begin position="10"/>
        <end position="71"/>
    </location>
</feature>
<evidence type="ECO:0000256" key="4">
    <source>
        <dbReference type="PROSITE-ProRule" id="PRU00182"/>
    </source>
</evidence>
<keyword evidence="2 4" id="KW-0694">RNA-binding</keyword>
<feature type="compositionally biased region" description="Basic residues" evidence="5">
    <location>
        <begin position="121"/>
        <end position="132"/>
    </location>
</feature>
<feature type="region of interest" description="Disordered" evidence="5">
    <location>
        <begin position="83"/>
        <end position="132"/>
    </location>
</feature>
<keyword evidence="3" id="KW-0238">DNA-binding</keyword>
<gene>
    <name evidence="7" type="primary">hslR</name>
    <name evidence="7" type="ORF">GF1_21980</name>
</gene>
<dbReference type="RefSeq" id="WP_267926566.1">
    <property type="nucleotide sequence ID" value="NZ_AP024233.1"/>
</dbReference>
<dbReference type="InterPro" id="IPR036986">
    <property type="entry name" value="S4_RNA-bd_sf"/>
</dbReference>
<organism evidence="7 8">
    <name type="scientific">Desulfolithobacter dissulfuricans</name>
    <dbReference type="NCBI Taxonomy" id="2795293"/>
    <lineage>
        <taxon>Bacteria</taxon>
        <taxon>Pseudomonadati</taxon>
        <taxon>Thermodesulfobacteriota</taxon>
        <taxon>Desulfobulbia</taxon>
        <taxon>Desulfobulbales</taxon>
        <taxon>Desulfobulbaceae</taxon>
        <taxon>Desulfolithobacter</taxon>
    </lineage>
</organism>
<dbReference type="PROSITE" id="PS50889">
    <property type="entry name" value="S4"/>
    <property type="match status" value="1"/>
</dbReference>
<feature type="compositionally biased region" description="Basic and acidic residues" evidence="5">
    <location>
        <begin position="92"/>
        <end position="105"/>
    </location>
</feature>
<dbReference type="KEGG" id="ddu:GF1_21980"/>
<proteinExistence type="inferred from homology"/>
<dbReference type="SMART" id="SM00363">
    <property type="entry name" value="S4"/>
    <property type="match status" value="1"/>
</dbReference>
<dbReference type="Pfam" id="PF01479">
    <property type="entry name" value="S4"/>
    <property type="match status" value="1"/>
</dbReference>
<dbReference type="InterPro" id="IPR025708">
    <property type="entry name" value="HSP15"/>
</dbReference>
<dbReference type="SUPFAM" id="SSF55174">
    <property type="entry name" value="Alpha-L RNA-binding motif"/>
    <property type="match status" value="1"/>
</dbReference>
<evidence type="ECO:0000256" key="3">
    <source>
        <dbReference type="ARBA" id="ARBA00023125"/>
    </source>
</evidence>
<dbReference type="PIRSF" id="PIRSF016821">
    <property type="entry name" value="HSP15"/>
    <property type="match status" value="1"/>
</dbReference>
<evidence type="ECO:0000256" key="1">
    <source>
        <dbReference type="ARBA" id="ARBA00008396"/>
    </source>
</evidence>
<dbReference type="AlphaFoldDB" id="A0A915XKC7"/>
<evidence type="ECO:0000256" key="2">
    <source>
        <dbReference type="ARBA" id="ARBA00022884"/>
    </source>
</evidence>
<dbReference type="EMBL" id="AP024233">
    <property type="protein sequence ID" value="BCO09822.1"/>
    <property type="molecule type" value="Genomic_DNA"/>
</dbReference>
<reference evidence="7" key="1">
    <citation type="submission" date="2020-12" db="EMBL/GenBank/DDBJ databases">
        <title>Desulfobium dissulfuricans gen. nov., sp. nov., a novel mesophilic, sulfate-reducing bacterium isolated from a deep-sea hydrothermal vent.</title>
        <authorList>
            <person name="Hashimoto Y."/>
            <person name="Tame A."/>
            <person name="Sawayama S."/>
            <person name="Miyazaki J."/>
            <person name="Takai K."/>
            <person name="Nakagawa S."/>
        </authorList>
    </citation>
    <scope>NUCLEOTIDE SEQUENCE</scope>
    <source>
        <strain evidence="7">GF1</strain>
    </source>
</reference>
<evidence type="ECO:0000313" key="7">
    <source>
        <dbReference type="EMBL" id="BCO09822.1"/>
    </source>
</evidence>
<protein>
    <submittedName>
        <fullName evidence="7">Heat shock protein 15</fullName>
    </submittedName>
</protein>
<evidence type="ECO:0000313" key="8">
    <source>
        <dbReference type="Proteomes" id="UP001063350"/>
    </source>
</evidence>
<dbReference type="InterPro" id="IPR002942">
    <property type="entry name" value="S4_RNA-bd"/>
</dbReference>
<dbReference type="GO" id="GO:0034605">
    <property type="term" value="P:cellular response to heat"/>
    <property type="evidence" value="ECO:0007669"/>
    <property type="project" value="InterPro"/>
</dbReference>
<keyword evidence="8" id="KW-1185">Reference proteome</keyword>
<evidence type="ECO:0000259" key="6">
    <source>
        <dbReference type="SMART" id="SM00363"/>
    </source>
</evidence>
<dbReference type="CDD" id="cd00165">
    <property type="entry name" value="S4"/>
    <property type="match status" value="1"/>
</dbReference>
<accession>A0A915XKC7</accession>
<name>A0A915XKC7_9BACT</name>
<dbReference type="Proteomes" id="UP001063350">
    <property type="component" value="Chromosome"/>
</dbReference>